<keyword evidence="2" id="KW-1003">Cell membrane</keyword>
<evidence type="ECO:0000256" key="1">
    <source>
        <dbReference type="ARBA" id="ARBA00004651"/>
    </source>
</evidence>
<keyword evidence="6" id="KW-0675">Receptor</keyword>
<organism evidence="9 10">
    <name type="scientific">Temnothorax curvispinosus</name>
    <dbReference type="NCBI Taxonomy" id="300111"/>
    <lineage>
        <taxon>Eukaryota</taxon>
        <taxon>Metazoa</taxon>
        <taxon>Ecdysozoa</taxon>
        <taxon>Arthropoda</taxon>
        <taxon>Hexapoda</taxon>
        <taxon>Insecta</taxon>
        <taxon>Pterygota</taxon>
        <taxon>Neoptera</taxon>
        <taxon>Endopterygota</taxon>
        <taxon>Hymenoptera</taxon>
        <taxon>Apocrita</taxon>
        <taxon>Aculeata</taxon>
        <taxon>Formicoidea</taxon>
        <taxon>Formicidae</taxon>
        <taxon>Myrmicinae</taxon>
        <taxon>Temnothorax</taxon>
    </lineage>
</organism>
<keyword evidence="9" id="KW-1185">Reference proteome</keyword>
<dbReference type="Gene3D" id="1.10.287.70">
    <property type="match status" value="1"/>
</dbReference>
<evidence type="ECO:0000256" key="8">
    <source>
        <dbReference type="SAM" id="Phobius"/>
    </source>
</evidence>
<evidence type="ECO:0000256" key="6">
    <source>
        <dbReference type="ARBA" id="ARBA00023170"/>
    </source>
</evidence>
<name>A0A6J1R222_9HYME</name>
<dbReference type="Proteomes" id="UP000504618">
    <property type="component" value="Unplaced"/>
</dbReference>
<gene>
    <name evidence="10" type="primary">LOC112465641</name>
</gene>
<evidence type="ECO:0000256" key="7">
    <source>
        <dbReference type="ARBA" id="ARBA00023180"/>
    </source>
</evidence>
<sequence length="487" mass="55799">MIGECAISAIELNKTCRTDEPPNRIYIDCNPDRLEALSWSETMNGVIWSKTQKTFVPISSVPIFAMLQQERLKQSRALETHNFQLRNLTLTSYQDPHFLEFYDNDTKVTGLCGELWTLLSAKLNFTLQPIKSNETGLGASSKNHTIFEQGLLSIISRNETIAIPKVETYSVRRIAVDFTMPLWMNSHRLYIQHEIIHDSTWMAKVFSWKIWCFVLVMCLLLSICSFWSQIILARIGNNCRRSTISDHIFYTFGMICNQSYIPDVLIGRSRIFEVSLGLFCSILSMAFGALLFLYITKRINVIPPFNNLESLLTDTSYDVVILKGSIGDIAFKVNPNKPYTLVRRAKRVVVASTIEEMFKLTCIKGKKKYTALQGEDEYKARGQIGCEVIPIGQSYFKMWVASGIARNFKYKRTIDLGILRLKEVGLWDQLVDRWLTEKSQRLNNANVEAIGIDQVSLVILMMCCGMITAFIIFIIEKIVYAYQHRLS</sequence>
<dbReference type="OrthoDB" id="7536459at2759"/>
<dbReference type="GeneID" id="112465641"/>
<evidence type="ECO:0000256" key="2">
    <source>
        <dbReference type="ARBA" id="ARBA00022475"/>
    </source>
</evidence>
<proteinExistence type="predicted"/>
<dbReference type="PANTHER" id="PTHR42643:SF24">
    <property type="entry name" value="IONOTROPIC RECEPTOR 60A"/>
    <property type="match status" value="1"/>
</dbReference>
<dbReference type="Gene3D" id="3.40.190.10">
    <property type="entry name" value="Periplasmic binding protein-like II"/>
    <property type="match status" value="1"/>
</dbReference>
<evidence type="ECO:0000256" key="5">
    <source>
        <dbReference type="ARBA" id="ARBA00023136"/>
    </source>
</evidence>
<dbReference type="RefSeq" id="XP_024889049.1">
    <property type="nucleotide sequence ID" value="XM_025033281.1"/>
</dbReference>
<dbReference type="PANTHER" id="PTHR42643">
    <property type="entry name" value="IONOTROPIC RECEPTOR 20A-RELATED"/>
    <property type="match status" value="1"/>
</dbReference>
<feature type="transmembrane region" description="Helical" evidence="8">
    <location>
        <begin position="276"/>
        <end position="295"/>
    </location>
</feature>
<feature type="transmembrane region" description="Helical" evidence="8">
    <location>
        <begin position="455"/>
        <end position="475"/>
    </location>
</feature>
<evidence type="ECO:0000256" key="3">
    <source>
        <dbReference type="ARBA" id="ARBA00022692"/>
    </source>
</evidence>
<protein>
    <submittedName>
        <fullName evidence="10">Uncharacterized protein LOC112465641</fullName>
    </submittedName>
</protein>
<evidence type="ECO:0000313" key="10">
    <source>
        <dbReference type="RefSeq" id="XP_024889049.1"/>
    </source>
</evidence>
<evidence type="ECO:0000313" key="9">
    <source>
        <dbReference type="Proteomes" id="UP000504618"/>
    </source>
</evidence>
<keyword evidence="7" id="KW-0325">Glycoprotein</keyword>
<keyword evidence="3 8" id="KW-0812">Transmembrane</keyword>
<comment type="subcellular location">
    <subcellularLocation>
        <location evidence="1">Cell membrane</location>
        <topology evidence="1">Multi-pass membrane protein</topology>
    </subcellularLocation>
</comment>
<accession>A0A6J1R222</accession>
<dbReference type="InterPro" id="IPR052192">
    <property type="entry name" value="Insect_Ionotropic_Sensory_Rcpt"/>
</dbReference>
<keyword evidence="4 8" id="KW-1133">Transmembrane helix</keyword>
<dbReference type="GO" id="GO:0005886">
    <property type="term" value="C:plasma membrane"/>
    <property type="evidence" value="ECO:0007669"/>
    <property type="project" value="UniProtKB-SubCell"/>
</dbReference>
<evidence type="ECO:0000256" key="4">
    <source>
        <dbReference type="ARBA" id="ARBA00022989"/>
    </source>
</evidence>
<keyword evidence="5 8" id="KW-0472">Membrane</keyword>
<dbReference type="AlphaFoldDB" id="A0A6J1R222"/>
<reference evidence="10" key="1">
    <citation type="submission" date="2025-08" db="UniProtKB">
        <authorList>
            <consortium name="RefSeq"/>
        </authorList>
    </citation>
    <scope>IDENTIFICATION</scope>
    <source>
        <tissue evidence="10">Whole body</tissue>
    </source>
</reference>
<dbReference type="SUPFAM" id="SSF53850">
    <property type="entry name" value="Periplasmic binding protein-like II"/>
    <property type="match status" value="1"/>
</dbReference>
<feature type="transmembrane region" description="Helical" evidence="8">
    <location>
        <begin position="208"/>
        <end position="232"/>
    </location>
</feature>